<dbReference type="SUPFAM" id="SSF56988">
    <property type="entry name" value="Anthrax protective antigen"/>
    <property type="match status" value="1"/>
</dbReference>
<evidence type="ECO:0000256" key="2">
    <source>
        <dbReference type="ARBA" id="ARBA00022801"/>
    </source>
</evidence>
<dbReference type="Proteomes" id="UP000479335">
    <property type="component" value="Unassembled WGS sequence"/>
</dbReference>
<dbReference type="InterPro" id="IPR037524">
    <property type="entry name" value="PA14/GLEYA"/>
</dbReference>
<protein>
    <submittedName>
        <fullName evidence="4">Beta-glucosidase</fullName>
    </submittedName>
</protein>
<dbReference type="EMBL" id="WWCN01000004">
    <property type="protein sequence ID" value="MYM22686.1"/>
    <property type="molecule type" value="Genomic_DNA"/>
</dbReference>
<feature type="domain" description="PA14" evidence="3">
    <location>
        <begin position="400"/>
        <end position="549"/>
    </location>
</feature>
<dbReference type="PANTHER" id="PTHR42715:SF10">
    <property type="entry name" value="BETA-GLUCOSIDASE"/>
    <property type="match status" value="1"/>
</dbReference>
<dbReference type="PROSITE" id="PS51820">
    <property type="entry name" value="PA14"/>
    <property type="match status" value="1"/>
</dbReference>
<dbReference type="InterPro" id="IPR017853">
    <property type="entry name" value="GH"/>
</dbReference>
<comment type="similarity">
    <text evidence="1">Belongs to the glycosyl hydrolase 3 family.</text>
</comment>
<dbReference type="InterPro" id="IPR026891">
    <property type="entry name" value="Fn3-like"/>
</dbReference>
<dbReference type="InterPro" id="IPR036962">
    <property type="entry name" value="Glyco_hydro_3_N_sf"/>
</dbReference>
<evidence type="ECO:0000313" key="5">
    <source>
        <dbReference type="Proteomes" id="UP000479335"/>
    </source>
</evidence>
<gene>
    <name evidence="4" type="ORF">GTP46_08505</name>
</gene>
<dbReference type="AlphaFoldDB" id="A0A6L8K5L8"/>
<name>A0A6L8K5L8_9BURK</name>
<dbReference type="Pfam" id="PF00933">
    <property type="entry name" value="Glyco_hydro_3"/>
    <property type="match status" value="1"/>
</dbReference>
<dbReference type="GO" id="GO:0005975">
    <property type="term" value="P:carbohydrate metabolic process"/>
    <property type="evidence" value="ECO:0007669"/>
    <property type="project" value="InterPro"/>
</dbReference>
<dbReference type="SUPFAM" id="SSF51445">
    <property type="entry name" value="(Trans)glycosidases"/>
    <property type="match status" value="1"/>
</dbReference>
<dbReference type="Gene3D" id="2.60.120.260">
    <property type="entry name" value="Galactose-binding domain-like"/>
    <property type="match status" value="1"/>
</dbReference>
<accession>A0A6L8K5L8</accession>
<dbReference type="InterPro" id="IPR002772">
    <property type="entry name" value="Glyco_hydro_3_C"/>
</dbReference>
<organism evidence="4 5">
    <name type="scientific">Duganella flavida</name>
    <dbReference type="NCBI Taxonomy" id="2692175"/>
    <lineage>
        <taxon>Bacteria</taxon>
        <taxon>Pseudomonadati</taxon>
        <taxon>Pseudomonadota</taxon>
        <taxon>Betaproteobacteria</taxon>
        <taxon>Burkholderiales</taxon>
        <taxon>Oxalobacteraceae</taxon>
        <taxon>Telluria group</taxon>
        <taxon>Duganella</taxon>
    </lineage>
</organism>
<dbReference type="Gene3D" id="3.20.20.300">
    <property type="entry name" value="Glycoside hydrolase, family 3, N-terminal domain"/>
    <property type="match status" value="1"/>
</dbReference>
<reference evidence="4 5" key="1">
    <citation type="submission" date="2019-12" db="EMBL/GenBank/DDBJ databases">
        <title>Novel species isolated from a subtropical stream in China.</title>
        <authorList>
            <person name="Lu H."/>
        </authorList>
    </citation>
    <scope>NUCLEOTIDE SEQUENCE [LARGE SCALE GENOMIC DNA]</scope>
    <source>
        <strain evidence="4 5">FT135W</strain>
    </source>
</reference>
<dbReference type="PANTHER" id="PTHR42715">
    <property type="entry name" value="BETA-GLUCOSIDASE"/>
    <property type="match status" value="1"/>
</dbReference>
<dbReference type="GO" id="GO:0004553">
    <property type="term" value="F:hydrolase activity, hydrolyzing O-glycosyl compounds"/>
    <property type="evidence" value="ECO:0007669"/>
    <property type="project" value="InterPro"/>
</dbReference>
<keyword evidence="5" id="KW-1185">Reference proteome</keyword>
<dbReference type="Gene3D" id="2.60.40.10">
    <property type="entry name" value="Immunoglobulins"/>
    <property type="match status" value="1"/>
</dbReference>
<sequence>MTRELSTAEMALLTAGATMWSTAAIPDAGVPSLSMADGPMGVAGAKIDERDVSLLTPSPMALGASWDPALVQRVGRLVGGEAIRRGVDLMLAPNLNMARSPLAGRAFEYFSEDPLLCGSLGAAWIHGCQSVGTGAIAKHLVCNDSETERDRMNAVVDERTLREVYLLPFEMAAEAGCAGMLTAYNKVNGDWCAEAGPVVQKVVKDEWRFPGMFMSDWFGTHSTAGSLNGGLDLEMPGPARHLGARSAAAVAEGQVAPERLRDAAHRVATAARRFGRTGDAQPLVAGAGTNKGLPLPDGEAAELLIEAAAGGFTLVRNERAMLPLDPALSPRIAVIGPNASAPCFQGGTFAKIAVKPDAVLPIDALRARFGDAIVAYAPGVDPQPKLPRMTARPRRDLGDGCIKGMTLDYFDNADLSGQPVLSETRDTNSLTWFYGVHEAGALQANAGTRASGWFRASESGEHQFYIGGTGALRLLVDGKEYFRRDEQLKPGDVMGRLKSGDADCITIPLKQDIAVEVVVELRYTAARCQGLWYGIRGPGGAEEMMVAAEQAAQQADAVILMVGETSDASVESKDRADTLLPPEQLALIERICAVNPNTVIVTNVGHAFDVRWEQQARAVLHCWYPGQEFGAALAQVLAGDREPGGRMPVTIAREDRDYPALSLQPDTNGDLHYSDGVRFGYRGLAARGVSARQPFGAGFGYTSFALSDPQVRATGNGDWELTVQLRNTGSRAGAEVVQAYRAQPELTLVGYTKAWLEPGQQQEVRIAIAARRLQVWQGAWTALQGTIDLLVGRSSAELPLAVQIKQ</sequence>
<proteinExistence type="inferred from homology"/>
<dbReference type="Pfam" id="PF01915">
    <property type="entry name" value="Glyco_hydro_3_C"/>
    <property type="match status" value="1"/>
</dbReference>
<evidence type="ECO:0000259" key="3">
    <source>
        <dbReference type="PROSITE" id="PS51820"/>
    </source>
</evidence>
<dbReference type="PRINTS" id="PR00133">
    <property type="entry name" value="GLHYDRLASE3"/>
</dbReference>
<dbReference type="Gene3D" id="3.40.50.1700">
    <property type="entry name" value="Glycoside hydrolase family 3 C-terminal domain"/>
    <property type="match status" value="1"/>
</dbReference>
<dbReference type="InterPro" id="IPR050288">
    <property type="entry name" value="Cellulose_deg_GH3"/>
</dbReference>
<dbReference type="RefSeq" id="WP_161006180.1">
    <property type="nucleotide sequence ID" value="NZ_WWCN01000004.1"/>
</dbReference>
<dbReference type="InterPro" id="IPR013783">
    <property type="entry name" value="Ig-like_fold"/>
</dbReference>
<dbReference type="SUPFAM" id="SSF52279">
    <property type="entry name" value="Beta-D-glucan exohydrolase, C-terminal domain"/>
    <property type="match status" value="1"/>
</dbReference>
<keyword evidence="2" id="KW-0378">Hydrolase</keyword>
<dbReference type="InterPro" id="IPR011658">
    <property type="entry name" value="PA14_dom"/>
</dbReference>
<dbReference type="Pfam" id="PF07691">
    <property type="entry name" value="PA14"/>
    <property type="match status" value="1"/>
</dbReference>
<dbReference type="Pfam" id="PF14310">
    <property type="entry name" value="Fn3-like"/>
    <property type="match status" value="1"/>
</dbReference>
<evidence type="ECO:0000256" key="1">
    <source>
        <dbReference type="ARBA" id="ARBA00005336"/>
    </source>
</evidence>
<dbReference type="InterPro" id="IPR036881">
    <property type="entry name" value="Glyco_hydro_3_C_sf"/>
</dbReference>
<comment type="caution">
    <text evidence="4">The sequence shown here is derived from an EMBL/GenBank/DDBJ whole genome shotgun (WGS) entry which is preliminary data.</text>
</comment>
<dbReference type="SMART" id="SM01217">
    <property type="entry name" value="Fn3_like"/>
    <property type="match status" value="1"/>
</dbReference>
<evidence type="ECO:0000313" key="4">
    <source>
        <dbReference type="EMBL" id="MYM22686.1"/>
    </source>
</evidence>
<dbReference type="InterPro" id="IPR001764">
    <property type="entry name" value="Glyco_hydro_3_N"/>
</dbReference>